<reference evidence="2 3" key="1">
    <citation type="submission" date="2023-06" db="EMBL/GenBank/DDBJ databases">
        <title>Identification and characterization of horizontal gene transfer across gut microbiota members of farm animals based on homology search.</title>
        <authorList>
            <person name="Schwarzerova J."/>
            <person name="Nykrynova M."/>
            <person name="Jureckova K."/>
            <person name="Cejkova D."/>
            <person name="Rychlik I."/>
        </authorList>
    </citation>
    <scope>NUCLEOTIDE SEQUENCE [LARGE SCALE GENOMIC DNA]</scope>
    <source>
        <strain evidence="2 3">153_Feed</strain>
    </source>
</reference>
<dbReference type="Pfam" id="PF13274">
    <property type="entry name" value="SocA_Panacea"/>
    <property type="match status" value="1"/>
</dbReference>
<evidence type="ECO:0000313" key="3">
    <source>
        <dbReference type="Proteomes" id="UP001529256"/>
    </source>
</evidence>
<gene>
    <name evidence="2" type="ORF">QUW25_00435</name>
</gene>
<dbReference type="InterPro" id="IPR025272">
    <property type="entry name" value="SocA_Panacea"/>
</dbReference>
<name>A0ABT7V0Q2_9ACTN</name>
<proteinExistence type="predicted"/>
<protein>
    <submittedName>
        <fullName evidence="2">DUF4065 domain-containing protein</fullName>
    </submittedName>
</protein>
<organism evidence="2 3">
    <name type="scientific">Thermophilibacter provencensis</name>
    <dbReference type="NCBI Taxonomy" id="1852386"/>
    <lineage>
        <taxon>Bacteria</taxon>
        <taxon>Bacillati</taxon>
        <taxon>Actinomycetota</taxon>
        <taxon>Coriobacteriia</taxon>
        <taxon>Coriobacteriales</taxon>
        <taxon>Atopobiaceae</taxon>
        <taxon>Thermophilibacter</taxon>
    </lineage>
</organism>
<comment type="caution">
    <text evidence="2">The sequence shown here is derived from an EMBL/GenBank/DDBJ whole genome shotgun (WGS) entry which is preliminary data.</text>
</comment>
<evidence type="ECO:0000313" key="2">
    <source>
        <dbReference type="EMBL" id="MDM8270158.1"/>
    </source>
</evidence>
<dbReference type="EMBL" id="JAUDEA010000001">
    <property type="protein sequence ID" value="MDM8270158.1"/>
    <property type="molecule type" value="Genomic_DNA"/>
</dbReference>
<reference evidence="2 3" key="3">
    <citation type="submission" date="2023-06" db="EMBL/GenBank/DDBJ databases">
        <authorList>
            <person name="Zeman M."/>
            <person name="Kubasova T."/>
            <person name="Jahodarova E."/>
            <person name="Nykrynova M."/>
            <person name="Rychlik I."/>
        </authorList>
    </citation>
    <scope>NUCLEOTIDE SEQUENCE [LARGE SCALE GENOMIC DNA]</scope>
    <source>
        <strain evidence="2 3">153_Feed</strain>
    </source>
</reference>
<sequence>MAERQSAFCEHCRKMVEVELAEATETTELDGVAYSYPVVHGVCLECGEPATPAAVQDENQRAFTKAVRKANGIVDQDTVEDVPKKYSIGKRPLSRMLGWGEHTYSRFLDGDVPSRDYSKTIERIARSPLAYLLKLYNNINEMSDVAFRKSKDAALRVLHDSGEAIERAAAYLIARTGSGSPLALQKELYYADGLCISYSGAPLFPDRCEAWRYGPVFPRLWEDLELKGVDESLLFGDEVANYLADTFSNRELEVLDAVTRYVACFSPYVLRDCTHDESPWIDARAGIPDDAPSNNEMTLEGIGSFFRDLWERYDMEQPADIRRYMQARIA</sequence>
<dbReference type="Proteomes" id="UP001529256">
    <property type="component" value="Unassembled WGS sequence"/>
</dbReference>
<accession>A0ABT7V0Q2</accession>
<feature type="domain" description="Antitoxin SocA-like Panacea" evidence="1">
    <location>
        <begin position="184"/>
        <end position="280"/>
    </location>
</feature>
<dbReference type="RefSeq" id="WP_289510263.1">
    <property type="nucleotide sequence ID" value="NZ_JAUDEA010000001.1"/>
</dbReference>
<evidence type="ECO:0000259" key="1">
    <source>
        <dbReference type="Pfam" id="PF13274"/>
    </source>
</evidence>
<keyword evidence="3" id="KW-1185">Reference proteome</keyword>
<reference evidence="3" key="2">
    <citation type="submission" date="2023-06" db="EMBL/GenBank/DDBJ databases">
        <title>Identification and characterization of horizontal gene transfer across gut microbiota members of farm animals based on homology search.</title>
        <authorList>
            <person name="Zeman M."/>
            <person name="Kubasova T."/>
            <person name="Jahodarova E."/>
            <person name="Nykrynova M."/>
            <person name="Rychlik I."/>
        </authorList>
    </citation>
    <scope>NUCLEOTIDE SEQUENCE [LARGE SCALE GENOMIC DNA]</scope>
    <source>
        <strain evidence="3">153_Feed</strain>
    </source>
</reference>